<dbReference type="InterPro" id="IPR000276">
    <property type="entry name" value="GPCR_Rhodpsn"/>
</dbReference>
<dbReference type="GO" id="GO:0004930">
    <property type="term" value="F:G protein-coupled receptor activity"/>
    <property type="evidence" value="ECO:0007669"/>
    <property type="project" value="InterPro"/>
</dbReference>
<comment type="subcellular location">
    <subcellularLocation>
        <location evidence="1">Membrane</location>
    </subcellularLocation>
</comment>
<protein>
    <recommendedName>
        <fullName evidence="8">G-protein coupled receptors family 1 profile domain-containing protein</fullName>
    </recommendedName>
</protein>
<keyword evidence="3 7" id="KW-0812">Transmembrane</keyword>
<dbReference type="Proteomes" id="UP000440578">
    <property type="component" value="Unassembled WGS sequence"/>
</dbReference>
<comment type="caution">
    <text evidence="9">The sequence shown here is derived from an EMBL/GenBank/DDBJ whole genome shotgun (WGS) entry which is preliminary data.</text>
</comment>
<evidence type="ECO:0000256" key="3">
    <source>
        <dbReference type="ARBA" id="ARBA00022692"/>
    </source>
</evidence>
<feature type="transmembrane region" description="Helical" evidence="7">
    <location>
        <begin position="356"/>
        <end position="374"/>
    </location>
</feature>
<evidence type="ECO:0000256" key="1">
    <source>
        <dbReference type="ARBA" id="ARBA00004370"/>
    </source>
</evidence>
<dbReference type="SUPFAM" id="SSF81321">
    <property type="entry name" value="Family A G protein-coupled receptor-like"/>
    <property type="match status" value="1"/>
</dbReference>
<gene>
    <name evidence="9" type="ORF">FJT64_006509</name>
</gene>
<dbReference type="OrthoDB" id="76385at2759"/>
<accession>A0A6A4VPB6</accession>
<evidence type="ECO:0000259" key="8">
    <source>
        <dbReference type="PROSITE" id="PS50262"/>
    </source>
</evidence>
<feature type="transmembrane region" description="Helical" evidence="7">
    <location>
        <begin position="512"/>
        <end position="533"/>
    </location>
</feature>
<evidence type="ECO:0000256" key="5">
    <source>
        <dbReference type="ARBA" id="ARBA00023136"/>
    </source>
</evidence>
<evidence type="ECO:0000313" key="10">
    <source>
        <dbReference type="Proteomes" id="UP000440578"/>
    </source>
</evidence>
<dbReference type="AlphaFoldDB" id="A0A6A4VPB6"/>
<dbReference type="PANTHER" id="PTHR33198:SF20">
    <property type="entry name" value="RETROTRANSPOSON GAG DOMAIN-CONTAINING PROTEIN"/>
    <property type="match status" value="1"/>
</dbReference>
<feature type="transmembrane region" description="Helical" evidence="7">
    <location>
        <begin position="281"/>
        <end position="299"/>
    </location>
</feature>
<feature type="transmembrane region" description="Helical" evidence="7">
    <location>
        <begin position="416"/>
        <end position="435"/>
    </location>
</feature>
<organism evidence="9 10">
    <name type="scientific">Amphibalanus amphitrite</name>
    <name type="common">Striped barnacle</name>
    <name type="synonym">Balanus amphitrite</name>
    <dbReference type="NCBI Taxonomy" id="1232801"/>
    <lineage>
        <taxon>Eukaryota</taxon>
        <taxon>Metazoa</taxon>
        <taxon>Ecdysozoa</taxon>
        <taxon>Arthropoda</taxon>
        <taxon>Crustacea</taxon>
        <taxon>Multicrustacea</taxon>
        <taxon>Cirripedia</taxon>
        <taxon>Thoracica</taxon>
        <taxon>Thoracicalcarea</taxon>
        <taxon>Balanomorpha</taxon>
        <taxon>Balanoidea</taxon>
        <taxon>Balanidae</taxon>
        <taxon>Amphibalaninae</taxon>
        <taxon>Amphibalanus</taxon>
    </lineage>
</organism>
<evidence type="ECO:0000256" key="7">
    <source>
        <dbReference type="SAM" id="Phobius"/>
    </source>
</evidence>
<dbReference type="PANTHER" id="PTHR33198">
    <property type="entry name" value="ANK_REP_REGION DOMAIN-CONTAINING PROTEIN-RELATED"/>
    <property type="match status" value="1"/>
</dbReference>
<dbReference type="GO" id="GO:0016020">
    <property type="term" value="C:membrane"/>
    <property type="evidence" value="ECO:0007669"/>
    <property type="project" value="UniProtKB-SubCell"/>
</dbReference>
<evidence type="ECO:0000256" key="2">
    <source>
        <dbReference type="ARBA" id="ARBA00010663"/>
    </source>
</evidence>
<feature type="transmembrane region" description="Helical" evidence="7">
    <location>
        <begin position="553"/>
        <end position="572"/>
    </location>
</feature>
<sequence>MNVEGVSPPTPFLARPGKPALPWSDWIFSFHNYLTALGGEAYSTERKTALLLHCVGAEAQRVYRTLPVQPRREDEDEFHAAERQLAEFYEPQVNVIAERFFFRQRRQESHEPTADYVAALRRLAVNCSFGQMTDAMIRDQVVEATVHPILRERFLQDKGLTLDRVLEIAEAFERSRREATAMAGPARPAADGAQRAVTMSPGAAGRPDTVHNLTCPPESDGLRCHRRDPSLLVCSAEHGDHGATLLFSSLITLTSVIVPLAVVLNLTVVVVVLLNRKLHTIINVLVVVLGINNVAWTGLPILLTVQAKVVHPALCSLRAVIFIVTRGVSFTVIITITVLRYMMVVRNRSYPASRRNVLAFVCVCVLPAVVKWLIRRGHQVSACRPIVARNPDGFIIIARFEKAFDLLTSVIATVEYGGGLGVLMFCYIGILAISVKSRRRVQEDGAPRGRWADRAVKNLHLKNSRASERLPQAEPNPGAAEVVLQPSRLLSRCSVRRAGGRRPRVPVGRVDVVTMFSMTVLIATLFVVIFPYVLSIGFINRRAACVMTAEGRLLVFIINVFSMGFGAVVGPVRLRAATGRSRPESLCPGSLRRPSDAAPPYRGDGPYPAGGTAVPG</sequence>
<keyword evidence="4 7" id="KW-1133">Transmembrane helix</keyword>
<feature type="transmembrane region" description="Helical" evidence="7">
    <location>
        <begin position="319"/>
        <end position="344"/>
    </location>
</feature>
<keyword evidence="5 7" id="KW-0472">Membrane</keyword>
<evidence type="ECO:0000256" key="6">
    <source>
        <dbReference type="SAM" id="MobiDB-lite"/>
    </source>
</evidence>
<dbReference type="Pfam" id="PF00001">
    <property type="entry name" value="7tm_1"/>
    <property type="match status" value="1"/>
</dbReference>
<name>A0A6A4VPB6_AMPAM</name>
<comment type="similarity">
    <text evidence="2">Belongs to the G-protein coupled receptor 1 family.</text>
</comment>
<dbReference type="InterPro" id="IPR017452">
    <property type="entry name" value="GPCR_Rhodpsn_7TM"/>
</dbReference>
<proteinExistence type="inferred from homology"/>
<evidence type="ECO:0000256" key="4">
    <source>
        <dbReference type="ARBA" id="ARBA00022989"/>
    </source>
</evidence>
<dbReference type="EMBL" id="VIIS01001585">
    <property type="protein sequence ID" value="KAF0296045.1"/>
    <property type="molecule type" value="Genomic_DNA"/>
</dbReference>
<dbReference type="PROSITE" id="PS50262">
    <property type="entry name" value="G_PROTEIN_RECEP_F1_2"/>
    <property type="match status" value="1"/>
</dbReference>
<keyword evidence="10" id="KW-1185">Reference proteome</keyword>
<feature type="domain" description="G-protein coupled receptors family 1 profile" evidence="8">
    <location>
        <begin position="264"/>
        <end position="374"/>
    </location>
</feature>
<reference evidence="9 10" key="1">
    <citation type="submission" date="2019-07" db="EMBL/GenBank/DDBJ databases">
        <title>Draft genome assembly of a fouling barnacle, Amphibalanus amphitrite (Darwin, 1854): The first reference genome for Thecostraca.</title>
        <authorList>
            <person name="Kim W."/>
        </authorList>
    </citation>
    <scope>NUCLEOTIDE SEQUENCE [LARGE SCALE GENOMIC DNA]</scope>
    <source>
        <strain evidence="9">SNU_AA5</strain>
        <tissue evidence="9">Soma without cirri and trophi</tissue>
    </source>
</reference>
<feature type="transmembrane region" description="Helical" evidence="7">
    <location>
        <begin position="245"/>
        <end position="274"/>
    </location>
</feature>
<feature type="region of interest" description="Disordered" evidence="6">
    <location>
        <begin position="581"/>
        <end position="616"/>
    </location>
</feature>
<evidence type="ECO:0000313" key="9">
    <source>
        <dbReference type="EMBL" id="KAF0296045.1"/>
    </source>
</evidence>
<dbReference type="CDD" id="cd00637">
    <property type="entry name" value="7tm_classA_rhodopsin-like"/>
    <property type="match status" value="1"/>
</dbReference>
<dbReference type="Gene3D" id="1.20.1070.10">
    <property type="entry name" value="Rhodopsin 7-helix transmembrane proteins"/>
    <property type="match status" value="1"/>
</dbReference>